<organism evidence="1">
    <name type="scientific">Tanacetum cinerariifolium</name>
    <name type="common">Dalmatian daisy</name>
    <name type="synonym">Chrysanthemum cinerariifolium</name>
    <dbReference type="NCBI Taxonomy" id="118510"/>
    <lineage>
        <taxon>Eukaryota</taxon>
        <taxon>Viridiplantae</taxon>
        <taxon>Streptophyta</taxon>
        <taxon>Embryophyta</taxon>
        <taxon>Tracheophyta</taxon>
        <taxon>Spermatophyta</taxon>
        <taxon>Magnoliopsida</taxon>
        <taxon>eudicotyledons</taxon>
        <taxon>Gunneridae</taxon>
        <taxon>Pentapetalae</taxon>
        <taxon>asterids</taxon>
        <taxon>campanulids</taxon>
        <taxon>Asterales</taxon>
        <taxon>Asteraceae</taxon>
        <taxon>Asteroideae</taxon>
        <taxon>Anthemideae</taxon>
        <taxon>Anthemidinae</taxon>
        <taxon>Tanacetum</taxon>
    </lineage>
</organism>
<sequence length="73" mass="7829">ISGYIWQWHRTTTTDVRSIFIYNEPEVRCNGGSSPTGTNISSESVISSDVTANNGFEHPQALGGLIASSEIGD</sequence>
<protein>
    <submittedName>
        <fullName evidence="1">Chaperonin CPN60/TCP-1</fullName>
    </submittedName>
</protein>
<accession>A0A699L910</accession>
<dbReference type="AlphaFoldDB" id="A0A699L910"/>
<proteinExistence type="predicted"/>
<gene>
    <name evidence="1" type="ORF">Tci_698587</name>
</gene>
<name>A0A699L910_TANCI</name>
<dbReference type="EMBL" id="BKCJ010588837">
    <property type="protein sequence ID" value="GFB26616.1"/>
    <property type="molecule type" value="Genomic_DNA"/>
</dbReference>
<feature type="non-terminal residue" evidence="1">
    <location>
        <position position="1"/>
    </location>
</feature>
<comment type="caution">
    <text evidence="1">The sequence shown here is derived from an EMBL/GenBank/DDBJ whole genome shotgun (WGS) entry which is preliminary data.</text>
</comment>
<reference evidence="1" key="1">
    <citation type="journal article" date="2019" name="Sci. Rep.">
        <title>Draft genome of Tanacetum cinerariifolium, the natural source of mosquito coil.</title>
        <authorList>
            <person name="Yamashiro T."/>
            <person name="Shiraishi A."/>
            <person name="Satake H."/>
            <person name="Nakayama K."/>
        </authorList>
    </citation>
    <scope>NUCLEOTIDE SEQUENCE</scope>
</reference>
<evidence type="ECO:0000313" key="1">
    <source>
        <dbReference type="EMBL" id="GFB26616.1"/>
    </source>
</evidence>